<gene>
    <name evidence="1" type="ORF">EIP75_04695</name>
</gene>
<evidence type="ECO:0000313" key="1">
    <source>
        <dbReference type="EMBL" id="RRS05510.1"/>
    </source>
</evidence>
<comment type="caution">
    <text evidence="1">The sequence shown here is derived from an EMBL/GenBank/DDBJ whole genome shotgun (WGS) entry which is preliminary data.</text>
</comment>
<accession>A0A3R8YQ75</accession>
<sequence>MTIGQLIQAIALFLRQARLEYASHRDSVGTLLDMDDGLMNQRKLGILKVILEELIDLRNAARRLIVAMKRWLRLLPQLPTEINALVTAFQVPFEPTMNAIKQFEKDVDASVQLLKEIIAEYE</sequence>
<reference evidence="1 2" key="1">
    <citation type="submission" date="2018-12" db="EMBL/GenBank/DDBJ databases">
        <title>The whole draft genome of Aquabacterium sp. SJQ9.</title>
        <authorList>
            <person name="Sun L."/>
            <person name="Gao X."/>
            <person name="Chen W."/>
            <person name="Huang K."/>
        </authorList>
    </citation>
    <scope>NUCLEOTIDE SEQUENCE [LARGE SCALE GENOMIC DNA]</scope>
    <source>
        <strain evidence="1 2">SJQ9</strain>
    </source>
</reference>
<name>A0A3R8YQ75_9BURK</name>
<keyword evidence="2" id="KW-1185">Reference proteome</keyword>
<protein>
    <submittedName>
        <fullName evidence="1">Uncharacterized protein</fullName>
    </submittedName>
</protein>
<evidence type="ECO:0000313" key="2">
    <source>
        <dbReference type="Proteomes" id="UP000269265"/>
    </source>
</evidence>
<dbReference type="EMBL" id="RSED01000003">
    <property type="protein sequence ID" value="RRS05510.1"/>
    <property type="molecule type" value="Genomic_DNA"/>
</dbReference>
<dbReference type="Proteomes" id="UP000269265">
    <property type="component" value="Unassembled WGS sequence"/>
</dbReference>
<dbReference type="RefSeq" id="WP_125242078.1">
    <property type="nucleotide sequence ID" value="NZ_RSED01000003.1"/>
</dbReference>
<proteinExistence type="predicted"/>
<dbReference type="AlphaFoldDB" id="A0A3R8YQ75"/>
<organism evidence="1 2">
    <name type="scientific">Aquabacterium soli</name>
    <dbReference type="NCBI Taxonomy" id="2493092"/>
    <lineage>
        <taxon>Bacteria</taxon>
        <taxon>Pseudomonadati</taxon>
        <taxon>Pseudomonadota</taxon>
        <taxon>Betaproteobacteria</taxon>
        <taxon>Burkholderiales</taxon>
        <taxon>Aquabacterium</taxon>
    </lineage>
</organism>